<dbReference type="KEGG" id="dtx:ATSB10_34310"/>
<evidence type="ECO:0000256" key="1">
    <source>
        <dbReference type="ARBA" id="ARBA00009964"/>
    </source>
</evidence>
<evidence type="ECO:0000313" key="3">
    <source>
        <dbReference type="Proteomes" id="UP000077255"/>
    </source>
</evidence>
<dbReference type="InterPro" id="IPR052546">
    <property type="entry name" value="Transposase_8_domain"/>
</dbReference>
<gene>
    <name evidence="2" type="ORF">ATSB10_34310</name>
</gene>
<dbReference type="GO" id="GO:0004803">
    <property type="term" value="F:transposase activity"/>
    <property type="evidence" value="ECO:0007669"/>
    <property type="project" value="InterPro"/>
</dbReference>
<dbReference type="GO" id="GO:0006313">
    <property type="term" value="P:DNA transposition"/>
    <property type="evidence" value="ECO:0007669"/>
    <property type="project" value="InterPro"/>
</dbReference>
<dbReference type="InterPro" id="IPR009057">
    <property type="entry name" value="Homeodomain-like_sf"/>
</dbReference>
<evidence type="ECO:0000313" key="2">
    <source>
        <dbReference type="EMBL" id="AND70885.1"/>
    </source>
</evidence>
<dbReference type="Proteomes" id="UP000077255">
    <property type="component" value="Chromosome"/>
</dbReference>
<accession>A0A161JA04</accession>
<dbReference type="SUPFAM" id="SSF46689">
    <property type="entry name" value="Homeodomain-like"/>
    <property type="match status" value="1"/>
</dbReference>
<reference evidence="2 3" key="1">
    <citation type="submission" date="2016-02" db="EMBL/GenBank/DDBJ databases">
        <title>Complete genome sequencing and analysis of ATSB10, Dyella thiooxydans isolated from rhizosphere soil of sunflower (Helianthus annuus L.).</title>
        <authorList>
            <person name="Lee Y."/>
            <person name="Hwangbo K."/>
            <person name="Chung H."/>
            <person name="Yoo J."/>
            <person name="Kim K.Y."/>
            <person name="Sa T.M."/>
            <person name="Um Y."/>
            <person name="Madhaiyan M."/>
        </authorList>
    </citation>
    <scope>NUCLEOTIDE SEQUENCE [LARGE SCALE GENOMIC DNA]</scope>
    <source>
        <strain evidence="2 3">ATSB10</strain>
    </source>
</reference>
<dbReference type="PANTHER" id="PTHR33609:SF5">
    <property type="entry name" value="LOW CALCIUM RESPONSE LOCUS PROTEIN S"/>
    <property type="match status" value="1"/>
</dbReference>
<dbReference type="PANTHER" id="PTHR33609">
    <property type="entry name" value="LOW CALCIUM RESPONSE LOCUS PROTEIN S"/>
    <property type="match status" value="1"/>
</dbReference>
<keyword evidence="3" id="KW-1185">Reference proteome</keyword>
<sequence>MKKSKFTETQIVSILKQADAGVPIKDICRQAGISVPTYYQWKSKYGGMEASDLKRVKELEAENARLKRMYAELALDNAAMKDLIAKKL</sequence>
<name>A0A161JA04_9GAMM</name>
<dbReference type="GO" id="GO:0003677">
    <property type="term" value="F:DNA binding"/>
    <property type="evidence" value="ECO:0007669"/>
    <property type="project" value="InterPro"/>
</dbReference>
<comment type="similarity">
    <text evidence="1">Belongs to the transposase 8 family.</text>
</comment>
<dbReference type="Pfam" id="PF01527">
    <property type="entry name" value="HTH_Tnp_1"/>
    <property type="match status" value="1"/>
</dbReference>
<dbReference type="PATRIC" id="fig|445710.3.peg.3430"/>
<proteinExistence type="inferred from homology"/>
<protein>
    <submittedName>
        <fullName evidence="2">Transposase</fullName>
    </submittedName>
</protein>
<dbReference type="EMBL" id="CP014841">
    <property type="protein sequence ID" value="AND70885.1"/>
    <property type="molecule type" value="Genomic_DNA"/>
</dbReference>
<dbReference type="AlphaFoldDB" id="A0A161JA04"/>
<dbReference type="STRING" id="445710.ATSB10_34310"/>
<organism evidence="2 3">
    <name type="scientific">Dyella thiooxydans</name>
    <dbReference type="NCBI Taxonomy" id="445710"/>
    <lineage>
        <taxon>Bacteria</taxon>
        <taxon>Pseudomonadati</taxon>
        <taxon>Pseudomonadota</taxon>
        <taxon>Gammaproteobacteria</taxon>
        <taxon>Lysobacterales</taxon>
        <taxon>Rhodanobacteraceae</taxon>
        <taxon>Dyella</taxon>
    </lineage>
</organism>
<dbReference type="InterPro" id="IPR002514">
    <property type="entry name" value="Transposase_8"/>
</dbReference>